<evidence type="ECO:0000259" key="6">
    <source>
        <dbReference type="PROSITE" id="PS50894"/>
    </source>
</evidence>
<dbReference type="EMBL" id="NMUH01007694">
    <property type="protein sequence ID" value="MQM17689.1"/>
    <property type="molecule type" value="Genomic_DNA"/>
</dbReference>
<reference evidence="7" key="1">
    <citation type="submission" date="2017-07" db="EMBL/GenBank/DDBJ databases">
        <title>Taro Niue Genome Assembly and Annotation.</title>
        <authorList>
            <person name="Atibalentja N."/>
            <person name="Keating K."/>
            <person name="Fields C.J."/>
        </authorList>
    </citation>
    <scope>NUCLEOTIDE SEQUENCE</scope>
    <source>
        <strain evidence="7">Niue_2</strain>
        <tissue evidence="7">Leaf</tissue>
    </source>
</reference>
<dbReference type="InterPro" id="IPR036641">
    <property type="entry name" value="HPT_dom_sf"/>
</dbReference>
<dbReference type="FunFam" id="1.20.120.160:FF:000005">
    <property type="entry name" value="Histidine-containing phosphotransfer protein 4"/>
    <property type="match status" value="1"/>
</dbReference>
<sequence>MMDHSHIHREVANMKRSLFDQGYLDGQFHQLEDLEDDLSPNFVEEVVTLFFRDSSRLIRNAEQALEKTPHDFTKLDGIMYQLKGSSSSIGAVKVRNECSNFRGFCNQGNMEGCLSSFQKLKREHLVLRQKLENYFQMLTQVTPAENV</sequence>
<evidence type="ECO:0000256" key="3">
    <source>
        <dbReference type="ARBA" id="ARBA00053560"/>
    </source>
</evidence>
<comment type="function">
    <text evidence="5">Functions as a two-component phosphorelay mediators between cytokinin sensor histidine kinases and response regulators (B-type ARRs). Plays an important role in propagating cytokinin signal transduction.</text>
</comment>
<dbReference type="PROSITE" id="PS50894">
    <property type="entry name" value="HPT"/>
    <property type="match status" value="1"/>
</dbReference>
<proteinExistence type="predicted"/>
<dbReference type="GO" id="GO:0005829">
    <property type="term" value="C:cytosol"/>
    <property type="evidence" value="ECO:0007669"/>
    <property type="project" value="UniProtKB-SubCell"/>
</dbReference>
<accession>A0A843XE08</accession>
<evidence type="ECO:0000256" key="4">
    <source>
        <dbReference type="PROSITE-ProRule" id="PRU00110"/>
    </source>
</evidence>
<dbReference type="SUPFAM" id="SSF47226">
    <property type="entry name" value="Histidine-containing phosphotransfer domain, HPT domain"/>
    <property type="match status" value="1"/>
</dbReference>
<dbReference type="GO" id="GO:0005634">
    <property type="term" value="C:nucleus"/>
    <property type="evidence" value="ECO:0007669"/>
    <property type="project" value="UniProtKB-SubCell"/>
</dbReference>
<comment type="caution">
    <text evidence="7">The sequence shown here is derived from an EMBL/GenBank/DDBJ whole genome shotgun (WGS) entry which is preliminary data.</text>
</comment>
<keyword evidence="1 5" id="KW-0932">Cytokinin signaling pathway</keyword>
<dbReference type="InterPro" id="IPR008207">
    <property type="entry name" value="Sig_transdc_His_kin_Hpt_dom"/>
</dbReference>
<dbReference type="InterPro" id="IPR045871">
    <property type="entry name" value="AHP1-5/YPD1"/>
</dbReference>
<evidence type="ECO:0000256" key="1">
    <source>
        <dbReference type="ARBA" id="ARBA00022864"/>
    </source>
</evidence>
<name>A0A843XE08_COLES</name>
<dbReference type="Proteomes" id="UP000652761">
    <property type="component" value="Unassembled WGS sequence"/>
</dbReference>
<evidence type="ECO:0000256" key="2">
    <source>
        <dbReference type="ARBA" id="ARBA00023012"/>
    </source>
</evidence>
<comment type="function">
    <text evidence="3">Functions as a two-component phosphorelay mediator between cytokinin sensor histidine kinases and response regulators (B-type ARRs). Plays an important role in propagating cytokinin signal transduction.</text>
</comment>
<dbReference type="GO" id="GO:0009927">
    <property type="term" value="F:histidine phosphotransfer kinase activity"/>
    <property type="evidence" value="ECO:0007669"/>
    <property type="project" value="UniProtKB-UniRule"/>
</dbReference>
<dbReference type="OrthoDB" id="1673781at2759"/>
<keyword evidence="8" id="KW-1185">Reference proteome</keyword>
<protein>
    <recommendedName>
        <fullName evidence="5">Histidine-containing phosphotransfer protein</fullName>
    </recommendedName>
</protein>
<dbReference type="Pfam" id="PF01627">
    <property type="entry name" value="Hpt"/>
    <property type="match status" value="1"/>
</dbReference>
<organism evidence="7 8">
    <name type="scientific">Colocasia esculenta</name>
    <name type="common">Wild taro</name>
    <name type="synonym">Arum esculentum</name>
    <dbReference type="NCBI Taxonomy" id="4460"/>
    <lineage>
        <taxon>Eukaryota</taxon>
        <taxon>Viridiplantae</taxon>
        <taxon>Streptophyta</taxon>
        <taxon>Embryophyta</taxon>
        <taxon>Tracheophyta</taxon>
        <taxon>Spermatophyta</taxon>
        <taxon>Magnoliopsida</taxon>
        <taxon>Liliopsida</taxon>
        <taxon>Araceae</taxon>
        <taxon>Aroideae</taxon>
        <taxon>Colocasieae</taxon>
        <taxon>Colocasia</taxon>
    </lineage>
</organism>
<dbReference type="PANTHER" id="PTHR28242">
    <property type="entry name" value="PHOSPHORELAY INTERMEDIATE PROTEIN YPD1"/>
    <property type="match status" value="1"/>
</dbReference>
<comment type="caution">
    <text evidence="4">Lacks conserved residue(s) required for the propagation of feature annotation.</text>
</comment>
<comment type="subcellular location">
    <subcellularLocation>
        <location evidence="5">Cytoplasm</location>
        <location evidence="5">Cytosol</location>
    </subcellularLocation>
    <subcellularLocation>
        <location evidence="5">Nucleus</location>
    </subcellularLocation>
</comment>
<evidence type="ECO:0000313" key="8">
    <source>
        <dbReference type="Proteomes" id="UP000652761"/>
    </source>
</evidence>
<comment type="domain">
    <text evidence="5">Histidine-containing phosphotransfer domain (HPt) contains an active histidine that mediates the phosphotransfer.</text>
</comment>
<evidence type="ECO:0000313" key="7">
    <source>
        <dbReference type="EMBL" id="MQM17689.1"/>
    </source>
</evidence>
<dbReference type="GO" id="GO:0043424">
    <property type="term" value="F:protein histidine kinase binding"/>
    <property type="evidence" value="ECO:0007669"/>
    <property type="project" value="UniProtKB-UniRule"/>
</dbReference>
<keyword evidence="2 5" id="KW-0902">Two-component regulatory system</keyword>
<evidence type="ECO:0000256" key="5">
    <source>
        <dbReference type="RuleBase" id="RU369004"/>
    </source>
</evidence>
<dbReference type="GO" id="GO:0009736">
    <property type="term" value="P:cytokinin-activated signaling pathway"/>
    <property type="evidence" value="ECO:0007669"/>
    <property type="project" value="UniProtKB-KW"/>
</dbReference>
<dbReference type="Gene3D" id="1.20.120.160">
    <property type="entry name" value="HPT domain"/>
    <property type="match status" value="1"/>
</dbReference>
<dbReference type="AlphaFoldDB" id="A0A843XE08"/>
<gene>
    <name evidence="7" type="ORF">Taro_050664</name>
</gene>
<feature type="domain" description="HPt" evidence="6">
    <location>
        <begin position="39"/>
        <end position="134"/>
    </location>
</feature>
<dbReference type="GO" id="GO:0000160">
    <property type="term" value="P:phosphorelay signal transduction system"/>
    <property type="evidence" value="ECO:0007669"/>
    <property type="project" value="UniProtKB-UniRule"/>
</dbReference>
<dbReference type="PANTHER" id="PTHR28242:SF43">
    <property type="entry name" value="HISTIDINE-CONTAINING PHOSPHOTRANSFER PROTEIN 4"/>
    <property type="match status" value="1"/>
</dbReference>